<dbReference type="EMBL" id="REGN01002671">
    <property type="protein sequence ID" value="RNA26804.1"/>
    <property type="molecule type" value="Genomic_DNA"/>
</dbReference>
<proteinExistence type="predicted"/>
<evidence type="ECO:0000313" key="1">
    <source>
        <dbReference type="EMBL" id="RNA26804.1"/>
    </source>
</evidence>
<comment type="caution">
    <text evidence="1">The sequence shown here is derived from an EMBL/GenBank/DDBJ whole genome shotgun (WGS) entry which is preliminary data.</text>
</comment>
<dbReference type="AlphaFoldDB" id="A0A3M7RTA8"/>
<name>A0A3M7RTA8_BRAPC</name>
<dbReference type="Proteomes" id="UP000276133">
    <property type="component" value="Unassembled WGS sequence"/>
</dbReference>
<gene>
    <name evidence="1" type="ORF">BpHYR1_000764</name>
</gene>
<keyword evidence="2" id="KW-1185">Reference proteome</keyword>
<sequence>MKSFQILKNYTSWRKTKHIFRKLKLFDRQENEKNYKNQYLLGSVFSELLMLNLLANSKH</sequence>
<reference evidence="1 2" key="1">
    <citation type="journal article" date="2018" name="Sci. Rep.">
        <title>Genomic signatures of local adaptation to the degree of environmental predictability in rotifers.</title>
        <authorList>
            <person name="Franch-Gras L."/>
            <person name="Hahn C."/>
            <person name="Garcia-Roger E.M."/>
            <person name="Carmona M.J."/>
            <person name="Serra M."/>
            <person name="Gomez A."/>
        </authorList>
    </citation>
    <scope>NUCLEOTIDE SEQUENCE [LARGE SCALE GENOMIC DNA]</scope>
    <source>
        <strain evidence="1">HYR1</strain>
    </source>
</reference>
<evidence type="ECO:0000313" key="2">
    <source>
        <dbReference type="Proteomes" id="UP000276133"/>
    </source>
</evidence>
<organism evidence="1 2">
    <name type="scientific">Brachionus plicatilis</name>
    <name type="common">Marine rotifer</name>
    <name type="synonym">Brachionus muelleri</name>
    <dbReference type="NCBI Taxonomy" id="10195"/>
    <lineage>
        <taxon>Eukaryota</taxon>
        <taxon>Metazoa</taxon>
        <taxon>Spiralia</taxon>
        <taxon>Gnathifera</taxon>
        <taxon>Rotifera</taxon>
        <taxon>Eurotatoria</taxon>
        <taxon>Monogononta</taxon>
        <taxon>Pseudotrocha</taxon>
        <taxon>Ploima</taxon>
        <taxon>Brachionidae</taxon>
        <taxon>Brachionus</taxon>
    </lineage>
</organism>
<protein>
    <submittedName>
        <fullName evidence="1">Uncharacterized protein</fullName>
    </submittedName>
</protein>
<accession>A0A3M7RTA8</accession>